<evidence type="ECO:0000313" key="5">
    <source>
        <dbReference type="Proteomes" id="UP000693981"/>
    </source>
</evidence>
<dbReference type="PANTHER" id="PTHR11474">
    <property type="entry name" value="TYROSINASE FAMILY MEMBER"/>
    <property type="match status" value="1"/>
</dbReference>
<sequence length="522" mass="58148">MTSGYHALFTEVHSDIASFKEAHNTCGMMYWHRRYLLAYEDMLRSLDTKFACITIPYWDYFADYAKLMTGTCTTFEGCSTFLQEFGGSRGPSQTLSINGFSVSGNCVNGLDSSYANYTTFCEKSTMSGSSCSGCIPRGSWSTTLFPSGICYSALAQYLSLQYGFSWFSQNIHYGLHQSIHNAAMGAIASYPTSADPIFYSHHATVDLIQQLYFDCQIGRSLTDYEKKTGSYSFQSCATTGYPYTSPTAQSTMTMFWNGVGQTRTAVETHPQLKRFFANQPKEYWQYVSAADLGSMSYSYSFDNLFTLLKQEGLTCPQNHARKLQSNAFDFVDAPVTADRRTKSIARTFNLFQSIRSAVYSYTSSRSEAMAQSETLDCLWYHENYGVDDFSAKFRANWNIPSTMHTMCYNRVQDVKYGRRRVRVADWRERYELHYRTMTDTELASASDITPTEEAAMIGSDPELASVSSNMPTEEATTDTTTSPPSLPLESATATDPTTTSSTPESSSSTSSLAGTTSPAATT</sequence>
<name>A0A8T1VW42_9STRA</name>
<dbReference type="AlphaFoldDB" id="A0A8T1VW42"/>
<dbReference type="PANTHER" id="PTHR11474:SF126">
    <property type="entry name" value="TYROSINASE-LIKE PROTEIN TYR-1-RELATED"/>
    <property type="match status" value="1"/>
</dbReference>
<feature type="compositionally biased region" description="Low complexity" evidence="2">
    <location>
        <begin position="472"/>
        <end position="522"/>
    </location>
</feature>
<dbReference type="GO" id="GO:0016491">
    <property type="term" value="F:oxidoreductase activity"/>
    <property type="evidence" value="ECO:0007669"/>
    <property type="project" value="InterPro"/>
</dbReference>
<protein>
    <recommendedName>
        <fullName evidence="3">Tyrosinase copper-binding domain-containing protein</fullName>
    </recommendedName>
</protein>
<feature type="region of interest" description="Disordered" evidence="2">
    <location>
        <begin position="463"/>
        <end position="522"/>
    </location>
</feature>
<feature type="domain" description="Tyrosinase copper-binding" evidence="3">
    <location>
        <begin position="195"/>
        <end position="206"/>
    </location>
</feature>
<reference evidence="4" key="1">
    <citation type="submission" date="2021-02" db="EMBL/GenBank/DDBJ databases">
        <authorList>
            <person name="Palmer J.M."/>
        </authorList>
    </citation>
    <scope>NUCLEOTIDE SEQUENCE</scope>
    <source>
        <strain evidence="4">SCRP23</strain>
    </source>
</reference>
<evidence type="ECO:0000256" key="2">
    <source>
        <dbReference type="SAM" id="MobiDB-lite"/>
    </source>
</evidence>
<evidence type="ECO:0000256" key="1">
    <source>
        <dbReference type="ARBA" id="ARBA00023008"/>
    </source>
</evidence>
<gene>
    <name evidence="4" type="ORF">PHYBOEH_008999</name>
</gene>
<dbReference type="InterPro" id="IPR002227">
    <property type="entry name" value="Tyrosinase_Cu-bd"/>
</dbReference>
<accession>A0A8T1VW42</accession>
<dbReference type="OrthoDB" id="61409at2759"/>
<evidence type="ECO:0000259" key="3">
    <source>
        <dbReference type="PROSITE" id="PS00498"/>
    </source>
</evidence>
<dbReference type="Proteomes" id="UP000693981">
    <property type="component" value="Unassembled WGS sequence"/>
</dbReference>
<dbReference type="EMBL" id="JAGDFL010000547">
    <property type="protein sequence ID" value="KAG7385517.1"/>
    <property type="molecule type" value="Genomic_DNA"/>
</dbReference>
<dbReference type="InterPro" id="IPR050316">
    <property type="entry name" value="Tyrosinase/Hemocyanin"/>
</dbReference>
<comment type="caution">
    <text evidence="4">The sequence shown here is derived from an EMBL/GenBank/DDBJ whole genome shotgun (WGS) entry which is preliminary data.</text>
</comment>
<evidence type="ECO:0000313" key="4">
    <source>
        <dbReference type="EMBL" id="KAG7385517.1"/>
    </source>
</evidence>
<proteinExistence type="predicted"/>
<dbReference type="Pfam" id="PF00264">
    <property type="entry name" value="Tyrosinase"/>
    <property type="match status" value="1"/>
</dbReference>
<keyword evidence="5" id="KW-1185">Reference proteome</keyword>
<organism evidence="4 5">
    <name type="scientific">Phytophthora boehmeriae</name>
    <dbReference type="NCBI Taxonomy" id="109152"/>
    <lineage>
        <taxon>Eukaryota</taxon>
        <taxon>Sar</taxon>
        <taxon>Stramenopiles</taxon>
        <taxon>Oomycota</taxon>
        <taxon>Peronosporomycetes</taxon>
        <taxon>Peronosporales</taxon>
        <taxon>Peronosporaceae</taxon>
        <taxon>Phytophthora</taxon>
    </lineage>
</organism>
<keyword evidence="1" id="KW-0186">Copper</keyword>
<dbReference type="PROSITE" id="PS00498">
    <property type="entry name" value="TYROSINASE_2"/>
    <property type="match status" value="1"/>
</dbReference>